<dbReference type="PROSITE" id="PS51352">
    <property type="entry name" value="THIOREDOXIN_2"/>
    <property type="match status" value="1"/>
</dbReference>
<gene>
    <name evidence="3" type="ORF">CUJ83_01145</name>
</gene>
<dbReference type="InterPro" id="IPR050455">
    <property type="entry name" value="Tpx_Peroxidase_subfamily"/>
</dbReference>
<dbReference type="Gene3D" id="3.40.30.10">
    <property type="entry name" value="Glutaredoxin"/>
    <property type="match status" value="1"/>
</dbReference>
<dbReference type="AlphaFoldDB" id="A0AAP2RA91"/>
<organism evidence="3 4">
    <name type="scientific">Methanooceanicella nereidis</name>
    <dbReference type="NCBI Taxonomy" id="2052831"/>
    <lineage>
        <taxon>Archaea</taxon>
        <taxon>Methanobacteriati</taxon>
        <taxon>Methanobacteriota</taxon>
        <taxon>Stenosarchaea group</taxon>
        <taxon>Methanomicrobia</taxon>
        <taxon>Methanocellales</taxon>
        <taxon>Methanocellaceae</taxon>
        <taxon>Methanooceanicella</taxon>
    </lineage>
</organism>
<comment type="caution">
    <text evidence="3">The sequence shown here is derived from an EMBL/GenBank/DDBJ whole genome shotgun (WGS) entry which is preliminary data.</text>
</comment>
<dbReference type="GO" id="GO:0016209">
    <property type="term" value="F:antioxidant activity"/>
    <property type="evidence" value="ECO:0007669"/>
    <property type="project" value="InterPro"/>
</dbReference>
<accession>A0AAP2RA91</accession>
<protein>
    <submittedName>
        <fullName evidence="3">Peroxiredoxin</fullName>
    </submittedName>
</protein>
<keyword evidence="4" id="KW-1185">Reference proteome</keyword>
<dbReference type="Proteomes" id="UP001320159">
    <property type="component" value="Unassembled WGS sequence"/>
</dbReference>
<dbReference type="GO" id="GO:0016491">
    <property type="term" value="F:oxidoreductase activity"/>
    <property type="evidence" value="ECO:0007669"/>
    <property type="project" value="InterPro"/>
</dbReference>
<dbReference type="PANTHER" id="PTHR43110:SF1">
    <property type="entry name" value="THIOL PEROXIDASE"/>
    <property type="match status" value="1"/>
</dbReference>
<evidence type="ECO:0000313" key="4">
    <source>
        <dbReference type="Proteomes" id="UP001320159"/>
    </source>
</evidence>
<dbReference type="SUPFAM" id="SSF52833">
    <property type="entry name" value="Thioredoxin-like"/>
    <property type="match status" value="1"/>
</dbReference>
<evidence type="ECO:0000259" key="2">
    <source>
        <dbReference type="PROSITE" id="PS51352"/>
    </source>
</evidence>
<evidence type="ECO:0000313" key="3">
    <source>
        <dbReference type="EMBL" id="MCD1293603.1"/>
    </source>
</evidence>
<name>A0AAP2RA91_9EURY</name>
<dbReference type="InterPro" id="IPR000866">
    <property type="entry name" value="AhpC/TSA"/>
</dbReference>
<dbReference type="Pfam" id="PF00578">
    <property type="entry name" value="AhpC-TSA"/>
    <property type="match status" value="1"/>
</dbReference>
<sequence>MEGYRANIGYRAPDFKLKNENGSQVSFHDWREDMQAVLVFIKAVDDRHTRELLIYLKDDAERIESREGRIIAVSYGNVRFNKRLVKELDLPFHILSDEGCDVIKTYGIFNEYDKLVGPAIFVINKGGIIRYIYTASNPEDVPEDTDILAALQGIVSPIMTEHV</sequence>
<dbReference type="EMBL" id="PGCK01000001">
    <property type="protein sequence ID" value="MCD1293603.1"/>
    <property type="molecule type" value="Genomic_DNA"/>
</dbReference>
<dbReference type="InterPro" id="IPR036249">
    <property type="entry name" value="Thioredoxin-like_sf"/>
</dbReference>
<feature type="domain" description="Thioredoxin" evidence="2">
    <location>
        <begin position="6"/>
        <end position="153"/>
    </location>
</feature>
<dbReference type="PANTHER" id="PTHR43110">
    <property type="entry name" value="THIOL PEROXIDASE"/>
    <property type="match status" value="1"/>
</dbReference>
<proteinExistence type="predicted"/>
<reference evidence="3 4" key="1">
    <citation type="submission" date="2017-11" db="EMBL/GenBank/DDBJ databases">
        <title>Isolation and Characterization of Family Methanocellaceae Species from Potential Methane Hydrate Area Offshore Southwestern Taiwan.</title>
        <authorList>
            <person name="Zhang W.-L."/>
            <person name="Chen W.-C."/>
            <person name="Lai M.-C."/>
            <person name="Chen S.-C."/>
        </authorList>
    </citation>
    <scope>NUCLEOTIDE SEQUENCE [LARGE SCALE GENOMIC DNA]</scope>
    <source>
        <strain evidence="3 4">CWC-04</strain>
    </source>
</reference>
<evidence type="ECO:0000256" key="1">
    <source>
        <dbReference type="ARBA" id="ARBA00023284"/>
    </source>
</evidence>
<dbReference type="InterPro" id="IPR013766">
    <property type="entry name" value="Thioredoxin_domain"/>
</dbReference>
<keyword evidence="1" id="KW-0676">Redox-active center</keyword>